<evidence type="ECO:0008006" key="3">
    <source>
        <dbReference type="Google" id="ProtNLM"/>
    </source>
</evidence>
<evidence type="ECO:0000313" key="2">
    <source>
        <dbReference type="Proteomes" id="UP000053372"/>
    </source>
</evidence>
<sequence length="83" mass="8474">MLELTNLKPSNVELTEEETEKLYGGAAGFVAGVANTVWDVGVNGWYDPSAINGKFWTSSLGKIGIATGIGAAFGGPKGAALEG</sequence>
<dbReference type="EMBL" id="LMTZ01000110">
    <property type="protein sequence ID" value="KST65241.1"/>
    <property type="molecule type" value="Genomic_DNA"/>
</dbReference>
<organism evidence="1 2">
    <name type="scientific">Mastigocoleus testarum BC008</name>
    <dbReference type="NCBI Taxonomy" id="371196"/>
    <lineage>
        <taxon>Bacteria</taxon>
        <taxon>Bacillati</taxon>
        <taxon>Cyanobacteriota</taxon>
        <taxon>Cyanophyceae</taxon>
        <taxon>Nostocales</taxon>
        <taxon>Hapalosiphonaceae</taxon>
        <taxon>Mastigocoleus</taxon>
    </lineage>
</organism>
<gene>
    <name evidence="1" type="ORF">BC008_20840</name>
</gene>
<accession>A0A0V7ZKW9</accession>
<proteinExistence type="predicted"/>
<dbReference type="RefSeq" id="WP_027841883.1">
    <property type="nucleotide sequence ID" value="NZ_LMTZ01000110.1"/>
</dbReference>
<keyword evidence="2" id="KW-1185">Reference proteome</keyword>
<evidence type="ECO:0000313" key="1">
    <source>
        <dbReference type="EMBL" id="KST65241.1"/>
    </source>
</evidence>
<name>A0A0V7ZKW9_9CYAN</name>
<protein>
    <recommendedName>
        <fullName evidence="3">Bacteriocin</fullName>
    </recommendedName>
</protein>
<dbReference type="AlphaFoldDB" id="A0A0V7ZKW9"/>
<comment type="caution">
    <text evidence="1">The sequence shown here is derived from an EMBL/GenBank/DDBJ whole genome shotgun (WGS) entry which is preliminary data.</text>
</comment>
<reference evidence="1 2" key="1">
    <citation type="journal article" date="2015" name="Genome Announc.">
        <title>Draft Genome of the Euendolithic (true boring) Cyanobacterium Mastigocoleus testarum strain BC008.</title>
        <authorList>
            <person name="Guida B.S."/>
            <person name="Garcia-Pichel F."/>
        </authorList>
    </citation>
    <scope>NUCLEOTIDE SEQUENCE [LARGE SCALE GENOMIC DNA]</scope>
    <source>
        <strain evidence="1 2">BC008</strain>
    </source>
</reference>
<dbReference type="Proteomes" id="UP000053372">
    <property type="component" value="Unassembled WGS sequence"/>
</dbReference>